<reference evidence="1 2" key="1">
    <citation type="submission" date="2012-05" db="EMBL/GenBank/DDBJ databases">
        <title>Recombination and specialization in a pathogen metapopulation.</title>
        <authorList>
            <person name="Gardiner A."/>
            <person name="Kemen E."/>
            <person name="Schultz-Larsen T."/>
            <person name="MacLean D."/>
            <person name="Van Oosterhout C."/>
            <person name="Jones J.D.G."/>
        </authorList>
    </citation>
    <scope>NUCLEOTIDE SEQUENCE [LARGE SCALE GENOMIC DNA]</scope>
    <source>
        <strain evidence="1 2">Ac Nc2</strain>
    </source>
</reference>
<organism evidence="1 2">
    <name type="scientific">Albugo candida</name>
    <dbReference type="NCBI Taxonomy" id="65357"/>
    <lineage>
        <taxon>Eukaryota</taxon>
        <taxon>Sar</taxon>
        <taxon>Stramenopiles</taxon>
        <taxon>Oomycota</taxon>
        <taxon>Peronosporomycetes</taxon>
        <taxon>Albuginales</taxon>
        <taxon>Albuginaceae</taxon>
        <taxon>Albugo</taxon>
    </lineage>
</organism>
<accession>A0A024FUE3</accession>
<gene>
    <name evidence="1" type="ORF">BN9_089170</name>
</gene>
<sequence length="322" mass="36909">MNRLKNGDIASDPAFNWWTCESRTVGSFWNRKGALMHISHKNEWFGILDTDNTFEYSFSMKSDLLKLLLLQGIKVCKPTHPQHYIKLEVEMSGIVADVMLNKLNNKVEFLYGSEQPTDNDNLGHLIDLNLPLVSPDEDYREGSGSTALQKRKDAPSVADTKWRFEQMKPGQYVPIHNFDNRVFNFFPAKLPSKLLFFWPKSSSPRLYVQHQLLQGVILNNNGESIVGHPLDKQVFVEPTINDFGTLLAKITLILPGQTRPRPTPIALSFNYGWPRTTVDTPTYKIFEKALISTCQDFNPMNFRCDCTDNRELPFIEFTFARG</sequence>
<dbReference type="Proteomes" id="UP000053237">
    <property type="component" value="Unassembled WGS sequence"/>
</dbReference>
<dbReference type="InParanoid" id="A0A024FUE3"/>
<comment type="caution">
    <text evidence="1">The sequence shown here is derived from an EMBL/GenBank/DDBJ whole genome shotgun (WGS) entry which is preliminary data.</text>
</comment>
<keyword evidence="2" id="KW-1185">Reference proteome</keyword>
<dbReference type="AlphaFoldDB" id="A0A024FUE3"/>
<dbReference type="EMBL" id="CAIX01000191">
    <property type="protein sequence ID" value="CCI10284.1"/>
    <property type="molecule type" value="Genomic_DNA"/>
</dbReference>
<name>A0A024FUE3_9STRA</name>
<protein>
    <submittedName>
        <fullName evidence="1">Uncharacterized protein</fullName>
    </submittedName>
</protein>
<proteinExistence type="predicted"/>
<evidence type="ECO:0000313" key="2">
    <source>
        <dbReference type="Proteomes" id="UP000053237"/>
    </source>
</evidence>
<evidence type="ECO:0000313" key="1">
    <source>
        <dbReference type="EMBL" id="CCI10284.1"/>
    </source>
</evidence>